<accession>A0A6J8EYM0</accession>
<name>A0A6J8EYM0_MYTCO</name>
<dbReference type="InterPro" id="IPR036179">
    <property type="entry name" value="Ig-like_dom_sf"/>
</dbReference>
<keyword evidence="1" id="KW-0233">DNA recombination</keyword>
<dbReference type="InterPro" id="IPR013762">
    <property type="entry name" value="Integrase-like_cat_sf"/>
</dbReference>
<dbReference type="SMART" id="SM00409">
    <property type="entry name" value="IG"/>
    <property type="match status" value="2"/>
</dbReference>
<dbReference type="InterPro" id="IPR013783">
    <property type="entry name" value="Ig-like_fold"/>
</dbReference>
<dbReference type="InterPro" id="IPR007110">
    <property type="entry name" value="Ig-like_dom"/>
</dbReference>
<dbReference type="Gene3D" id="3.40.50.300">
    <property type="entry name" value="P-loop containing nucleotide triphosphate hydrolases"/>
    <property type="match status" value="1"/>
</dbReference>
<dbReference type="InterPro" id="IPR011010">
    <property type="entry name" value="DNA_brk_join_enz"/>
</dbReference>
<dbReference type="Pfam" id="PF07679">
    <property type="entry name" value="I-set"/>
    <property type="match status" value="1"/>
</dbReference>
<reference evidence="3 4" key="1">
    <citation type="submission" date="2020-06" db="EMBL/GenBank/DDBJ databases">
        <authorList>
            <person name="Li R."/>
            <person name="Bekaert M."/>
        </authorList>
    </citation>
    <scope>NUCLEOTIDE SEQUENCE [LARGE SCALE GENOMIC DNA]</scope>
    <source>
        <strain evidence="4">wild</strain>
    </source>
</reference>
<dbReference type="SUPFAM" id="SSF56349">
    <property type="entry name" value="DNA breaking-rejoining enzymes"/>
    <property type="match status" value="1"/>
</dbReference>
<dbReference type="Proteomes" id="UP000507470">
    <property type="component" value="Unassembled WGS sequence"/>
</dbReference>
<dbReference type="InterPro" id="IPR013098">
    <property type="entry name" value="Ig_I-set"/>
</dbReference>
<dbReference type="EMBL" id="CACVKT020010064">
    <property type="protein sequence ID" value="CAC5424776.1"/>
    <property type="molecule type" value="Genomic_DNA"/>
</dbReference>
<dbReference type="SUPFAM" id="SSF52540">
    <property type="entry name" value="P-loop containing nucleoside triphosphate hydrolases"/>
    <property type="match status" value="1"/>
</dbReference>
<protein>
    <recommendedName>
        <fullName evidence="2">Ig-like domain-containing protein</fullName>
    </recommendedName>
</protein>
<keyword evidence="4" id="KW-1185">Reference proteome</keyword>
<dbReference type="PANTHER" id="PTHR34605:SF5">
    <property type="entry name" value="INTEGRASE_RECOMBINASE XERD HOMOLOG"/>
    <property type="match status" value="1"/>
</dbReference>
<dbReference type="OrthoDB" id="6136449at2759"/>
<evidence type="ECO:0000313" key="3">
    <source>
        <dbReference type="EMBL" id="CAC5424776.1"/>
    </source>
</evidence>
<organism evidence="3 4">
    <name type="scientific">Mytilus coruscus</name>
    <name type="common">Sea mussel</name>
    <dbReference type="NCBI Taxonomy" id="42192"/>
    <lineage>
        <taxon>Eukaryota</taxon>
        <taxon>Metazoa</taxon>
        <taxon>Spiralia</taxon>
        <taxon>Lophotrochozoa</taxon>
        <taxon>Mollusca</taxon>
        <taxon>Bivalvia</taxon>
        <taxon>Autobranchia</taxon>
        <taxon>Pteriomorphia</taxon>
        <taxon>Mytilida</taxon>
        <taxon>Mytiloidea</taxon>
        <taxon>Mytilidae</taxon>
        <taxon>Mytilinae</taxon>
        <taxon>Mytilus</taxon>
    </lineage>
</organism>
<dbReference type="Gene3D" id="1.10.443.10">
    <property type="entry name" value="Intergrase catalytic core"/>
    <property type="match status" value="1"/>
</dbReference>
<sequence>MPAVSAPSPVFLYLVQGKATPLTYTAFVKMLKQNLSRLGYDSSIYSGHSFRRGGAALALECGLPADLIQSQDYRCLKRFETILPEDIKCPIISRIVPPEETDAVDKKQFQPVSGSLPHVTNILLESKLELSVKSKENEFVILNGGNVKIECNVKSYIPVRLVTWQKEINGEIIQITPSEEKYKMNFGKRPSLTIDHFNAADQGKYRCIVRNAIGLSNEIFGSCMIYMSSVNWLTRFVKVLQHIPAFHTDDMMYMTLHTYDFNSQSVPTVYNVYKGEAITMEQHSDNQQQKIIAVKWFKESYTWTELDISNEQYSGGVPDLPSLTMKITTIGNAGKYFCLLIYDNGETQMALFKLKMIPQVKIYQALLDHREDKTFIQPAICDTIDKQLQEHNIVVITGREGTGKSKICLELASLYDEKDYMVLKVDLSENHTIYTDIVNALLIVDDQQYTQDSVNVFMKHLLPVLLDRNIKVILTCRNLDLEIVRRVPEINKLKEEAFIEINISLTAEEKEKMIERYLEVYNIATSHSIDSNFRDPIILHDSSVQVKLDVDAIKIIKNEEPWTGFPLSLSLFCSDRNCLHLGEKYFTNPPKFLLKELKELYKTARKASNCIDKINDYCILVYIMNNNDHQLDLNDHNLCSQIDGFYQTLFQFKYIPEKPGSNEDQKKTIEESLHRMNNKYLKFHEGVYEFIHPCLLKAVFLSSDSMVDYLLLNGSLHDIT</sequence>
<dbReference type="InterPro" id="IPR027417">
    <property type="entry name" value="P-loop_NTPase"/>
</dbReference>
<proteinExistence type="predicted"/>
<dbReference type="InterPro" id="IPR049050">
    <property type="entry name" value="nSTAND3"/>
</dbReference>
<evidence type="ECO:0000256" key="1">
    <source>
        <dbReference type="ARBA" id="ARBA00023172"/>
    </source>
</evidence>
<dbReference type="SUPFAM" id="SSF48726">
    <property type="entry name" value="Immunoglobulin"/>
    <property type="match status" value="1"/>
</dbReference>
<dbReference type="AlphaFoldDB" id="A0A6J8EYM0"/>
<gene>
    <name evidence="3" type="ORF">MCOR_56652</name>
</gene>
<dbReference type="InterPro" id="IPR003599">
    <property type="entry name" value="Ig_sub"/>
</dbReference>
<dbReference type="SMART" id="SM00408">
    <property type="entry name" value="IGc2"/>
    <property type="match status" value="1"/>
</dbReference>
<dbReference type="PANTHER" id="PTHR34605">
    <property type="entry name" value="PHAGE_INTEGRASE DOMAIN-CONTAINING PROTEIN"/>
    <property type="match status" value="1"/>
</dbReference>
<dbReference type="GO" id="GO:0006310">
    <property type="term" value="P:DNA recombination"/>
    <property type="evidence" value="ECO:0007669"/>
    <property type="project" value="UniProtKB-KW"/>
</dbReference>
<evidence type="ECO:0000259" key="2">
    <source>
        <dbReference type="PROSITE" id="PS50835"/>
    </source>
</evidence>
<dbReference type="InterPro" id="IPR003598">
    <property type="entry name" value="Ig_sub2"/>
</dbReference>
<dbReference type="GO" id="GO:0003677">
    <property type="term" value="F:DNA binding"/>
    <property type="evidence" value="ECO:0007669"/>
    <property type="project" value="InterPro"/>
</dbReference>
<dbReference type="GO" id="GO:0015074">
    <property type="term" value="P:DNA integration"/>
    <property type="evidence" value="ECO:0007669"/>
    <property type="project" value="InterPro"/>
</dbReference>
<evidence type="ECO:0000313" key="4">
    <source>
        <dbReference type="Proteomes" id="UP000507470"/>
    </source>
</evidence>
<dbReference type="Gene3D" id="2.60.40.10">
    <property type="entry name" value="Immunoglobulins"/>
    <property type="match status" value="1"/>
</dbReference>
<feature type="domain" description="Ig-like" evidence="2">
    <location>
        <begin position="117"/>
        <end position="220"/>
    </location>
</feature>
<dbReference type="Pfam" id="PF20720">
    <property type="entry name" value="nSTAND3"/>
    <property type="match status" value="1"/>
</dbReference>
<dbReference type="InterPro" id="IPR052925">
    <property type="entry name" value="Phage_Integrase-like_Recomb"/>
</dbReference>
<dbReference type="PROSITE" id="PS50835">
    <property type="entry name" value="IG_LIKE"/>
    <property type="match status" value="1"/>
</dbReference>